<feature type="transmembrane region" description="Helical" evidence="7">
    <location>
        <begin position="48"/>
        <end position="74"/>
    </location>
</feature>
<dbReference type="AlphaFoldDB" id="A0A9D1JRG3"/>
<accession>A0A9D1JRG3</accession>
<evidence type="ECO:0000256" key="5">
    <source>
        <dbReference type="ARBA" id="ARBA00022989"/>
    </source>
</evidence>
<dbReference type="Proteomes" id="UP000823927">
    <property type="component" value="Unassembled WGS sequence"/>
</dbReference>
<evidence type="ECO:0000256" key="4">
    <source>
        <dbReference type="ARBA" id="ARBA00022692"/>
    </source>
</evidence>
<evidence type="ECO:0000256" key="1">
    <source>
        <dbReference type="ARBA" id="ARBA00004651"/>
    </source>
</evidence>
<evidence type="ECO:0000256" key="2">
    <source>
        <dbReference type="ARBA" id="ARBA00022448"/>
    </source>
</evidence>
<evidence type="ECO:0000259" key="8">
    <source>
        <dbReference type="PROSITE" id="PS50928"/>
    </source>
</evidence>
<dbReference type="SUPFAM" id="SSF161098">
    <property type="entry name" value="MetI-like"/>
    <property type="match status" value="1"/>
</dbReference>
<gene>
    <name evidence="9" type="ORF">IAB46_12015</name>
</gene>
<feature type="domain" description="ABC transmembrane type-1" evidence="8">
    <location>
        <begin position="51"/>
        <end position="256"/>
    </location>
</feature>
<keyword evidence="5 7" id="KW-1133">Transmembrane helix</keyword>
<comment type="caution">
    <text evidence="9">The sequence shown here is derived from an EMBL/GenBank/DDBJ whole genome shotgun (WGS) entry which is preliminary data.</text>
</comment>
<name>A0A9D1JRG3_9FIRM</name>
<dbReference type="Gene3D" id="1.10.3720.10">
    <property type="entry name" value="MetI-like"/>
    <property type="match status" value="1"/>
</dbReference>
<sequence length="271" mass="30061">MAVMPFILLVIASFTDETVAILNGYSYFPEKWSLDAYRYIANEAVTIFRAYGVTIVVTVIGTGVSLLITSMLAYMLSREGLPGRKVFNFLVVFTMLFSGGLVPTYLVYTSVFHIKDTLFALIIPNLLMNAFNIILVKNYFAYSLPSELFESARIDGAGEFKVLRSIVLPLSKPILATVGMMTAIAYWNDWQNGLYYLNDTKLYSIQNILNAINTSVQFLASNSVTGVTMDDIPSTTVRMAIAVVGILPIIIAYPFFQKYFVKGITMGSVKG</sequence>
<feature type="transmembrane region" description="Helical" evidence="7">
    <location>
        <begin position="237"/>
        <end position="256"/>
    </location>
</feature>
<evidence type="ECO:0000313" key="10">
    <source>
        <dbReference type="Proteomes" id="UP000823927"/>
    </source>
</evidence>
<comment type="similarity">
    <text evidence="7">Belongs to the binding-protein-dependent transport system permease family.</text>
</comment>
<keyword evidence="4 7" id="KW-0812">Transmembrane</keyword>
<keyword evidence="6 7" id="KW-0472">Membrane</keyword>
<feature type="transmembrane region" description="Helical" evidence="7">
    <location>
        <begin position="162"/>
        <end position="187"/>
    </location>
</feature>
<reference evidence="9" key="1">
    <citation type="submission" date="2020-10" db="EMBL/GenBank/DDBJ databases">
        <authorList>
            <person name="Gilroy R."/>
        </authorList>
    </citation>
    <scope>NUCLEOTIDE SEQUENCE</scope>
    <source>
        <strain evidence="9">CHK178-757</strain>
    </source>
</reference>
<reference evidence="9" key="2">
    <citation type="journal article" date="2021" name="PeerJ">
        <title>Extensive microbial diversity within the chicken gut microbiome revealed by metagenomics and culture.</title>
        <authorList>
            <person name="Gilroy R."/>
            <person name="Ravi A."/>
            <person name="Getino M."/>
            <person name="Pursley I."/>
            <person name="Horton D.L."/>
            <person name="Alikhan N.F."/>
            <person name="Baker D."/>
            <person name="Gharbi K."/>
            <person name="Hall N."/>
            <person name="Watson M."/>
            <person name="Adriaenssens E.M."/>
            <person name="Foster-Nyarko E."/>
            <person name="Jarju S."/>
            <person name="Secka A."/>
            <person name="Antonio M."/>
            <person name="Oren A."/>
            <person name="Chaudhuri R.R."/>
            <person name="La Ragione R."/>
            <person name="Hildebrand F."/>
            <person name="Pallen M.J."/>
        </authorList>
    </citation>
    <scope>NUCLEOTIDE SEQUENCE</scope>
    <source>
        <strain evidence="9">CHK178-757</strain>
    </source>
</reference>
<dbReference type="CDD" id="cd06261">
    <property type="entry name" value="TM_PBP2"/>
    <property type="match status" value="1"/>
</dbReference>
<evidence type="ECO:0000256" key="3">
    <source>
        <dbReference type="ARBA" id="ARBA00022475"/>
    </source>
</evidence>
<evidence type="ECO:0000313" key="9">
    <source>
        <dbReference type="EMBL" id="HIS48256.1"/>
    </source>
</evidence>
<dbReference type="PROSITE" id="PS50928">
    <property type="entry name" value="ABC_TM1"/>
    <property type="match status" value="1"/>
</dbReference>
<comment type="subcellular location">
    <subcellularLocation>
        <location evidence="1 7">Cell membrane</location>
        <topology evidence="1 7">Multi-pass membrane protein</topology>
    </subcellularLocation>
</comment>
<keyword evidence="3" id="KW-1003">Cell membrane</keyword>
<protein>
    <submittedName>
        <fullName evidence="9">Carbohydrate ABC transporter permease</fullName>
    </submittedName>
</protein>
<dbReference type="InterPro" id="IPR035906">
    <property type="entry name" value="MetI-like_sf"/>
</dbReference>
<dbReference type="GO" id="GO:0005886">
    <property type="term" value="C:plasma membrane"/>
    <property type="evidence" value="ECO:0007669"/>
    <property type="project" value="UniProtKB-SubCell"/>
</dbReference>
<dbReference type="Pfam" id="PF00528">
    <property type="entry name" value="BPD_transp_1"/>
    <property type="match status" value="1"/>
</dbReference>
<proteinExistence type="inferred from homology"/>
<evidence type="ECO:0000256" key="6">
    <source>
        <dbReference type="ARBA" id="ARBA00023136"/>
    </source>
</evidence>
<dbReference type="PANTHER" id="PTHR43744">
    <property type="entry name" value="ABC TRANSPORTER PERMEASE PROTEIN MG189-RELATED-RELATED"/>
    <property type="match status" value="1"/>
</dbReference>
<organism evidence="9 10">
    <name type="scientific">Candidatus Scybalocola faecigallinarum</name>
    <dbReference type="NCBI Taxonomy" id="2840941"/>
    <lineage>
        <taxon>Bacteria</taxon>
        <taxon>Bacillati</taxon>
        <taxon>Bacillota</taxon>
        <taxon>Clostridia</taxon>
        <taxon>Lachnospirales</taxon>
        <taxon>Lachnospiraceae</taxon>
        <taxon>Lachnospiraceae incertae sedis</taxon>
        <taxon>Candidatus Scybalocola (ex Gilroy et al. 2021)</taxon>
    </lineage>
</organism>
<feature type="transmembrane region" description="Helical" evidence="7">
    <location>
        <begin position="86"/>
        <end position="106"/>
    </location>
</feature>
<dbReference type="GO" id="GO:0055085">
    <property type="term" value="P:transmembrane transport"/>
    <property type="evidence" value="ECO:0007669"/>
    <property type="project" value="InterPro"/>
</dbReference>
<keyword evidence="2 7" id="KW-0813">Transport</keyword>
<dbReference type="PANTHER" id="PTHR43744:SF9">
    <property type="entry name" value="POLYGALACTURONAN_RHAMNOGALACTURONAN TRANSPORT SYSTEM PERMEASE PROTEIN YTCP"/>
    <property type="match status" value="1"/>
</dbReference>
<feature type="transmembrane region" description="Helical" evidence="7">
    <location>
        <begin position="118"/>
        <end position="141"/>
    </location>
</feature>
<evidence type="ECO:0000256" key="7">
    <source>
        <dbReference type="RuleBase" id="RU363032"/>
    </source>
</evidence>
<dbReference type="EMBL" id="DVIT01000049">
    <property type="protein sequence ID" value="HIS48256.1"/>
    <property type="molecule type" value="Genomic_DNA"/>
</dbReference>
<dbReference type="InterPro" id="IPR000515">
    <property type="entry name" value="MetI-like"/>
</dbReference>